<dbReference type="EC" id="2.7.13.3" evidence="2"/>
<dbReference type="SMART" id="SM00028">
    <property type="entry name" value="TPR"/>
    <property type="match status" value="4"/>
</dbReference>
<keyword evidence="8" id="KW-0547">Nucleotide-binding</keyword>
<dbReference type="SUPFAM" id="SSF47384">
    <property type="entry name" value="Homodimeric domain of signal transducing histidine kinase"/>
    <property type="match status" value="1"/>
</dbReference>
<name>A0ABV0B7T2_9SPHN</name>
<evidence type="ECO:0000256" key="4">
    <source>
        <dbReference type="ARBA" id="ARBA00023012"/>
    </source>
</evidence>
<dbReference type="Proteomes" id="UP001427805">
    <property type="component" value="Unassembled WGS sequence"/>
</dbReference>
<keyword evidence="4" id="KW-0902">Two-component regulatory system</keyword>
<keyword evidence="5" id="KW-1133">Transmembrane helix</keyword>
<evidence type="ECO:0000313" key="8">
    <source>
        <dbReference type="EMBL" id="MEN3747644.1"/>
    </source>
</evidence>
<organism evidence="8 9">
    <name type="scientific">Sphingomonas rustica</name>
    <dbReference type="NCBI Taxonomy" id="3103142"/>
    <lineage>
        <taxon>Bacteria</taxon>
        <taxon>Pseudomonadati</taxon>
        <taxon>Pseudomonadota</taxon>
        <taxon>Alphaproteobacteria</taxon>
        <taxon>Sphingomonadales</taxon>
        <taxon>Sphingomonadaceae</taxon>
        <taxon>Sphingomonas</taxon>
    </lineage>
</organism>
<dbReference type="SMART" id="SM00387">
    <property type="entry name" value="HATPase_c"/>
    <property type="match status" value="1"/>
</dbReference>
<dbReference type="Gene3D" id="1.10.287.130">
    <property type="match status" value="1"/>
</dbReference>
<comment type="caution">
    <text evidence="8">The sequence shown here is derived from an EMBL/GenBank/DDBJ whole genome shotgun (WGS) entry which is preliminary data.</text>
</comment>
<dbReference type="Gene3D" id="1.25.40.10">
    <property type="entry name" value="Tetratricopeptide repeat domain"/>
    <property type="match status" value="2"/>
</dbReference>
<dbReference type="PRINTS" id="PR00344">
    <property type="entry name" value="BCTRLSENSOR"/>
</dbReference>
<keyword evidence="5" id="KW-0812">Transmembrane</keyword>
<dbReference type="PANTHER" id="PTHR45339:SF1">
    <property type="entry name" value="HYBRID SIGNAL TRANSDUCTION HISTIDINE KINASE J"/>
    <property type="match status" value="1"/>
</dbReference>
<proteinExistence type="predicted"/>
<evidence type="ECO:0000256" key="3">
    <source>
        <dbReference type="ARBA" id="ARBA00022553"/>
    </source>
</evidence>
<dbReference type="InterPro" id="IPR003594">
    <property type="entry name" value="HATPase_dom"/>
</dbReference>
<dbReference type="EMBL" id="JBDIZK010000005">
    <property type="protein sequence ID" value="MEN3747644.1"/>
    <property type="molecule type" value="Genomic_DNA"/>
</dbReference>
<feature type="signal peptide" evidence="6">
    <location>
        <begin position="1"/>
        <end position="20"/>
    </location>
</feature>
<accession>A0ABV0B7T2</accession>
<keyword evidence="9" id="KW-1185">Reference proteome</keyword>
<dbReference type="GO" id="GO:0005524">
    <property type="term" value="F:ATP binding"/>
    <property type="evidence" value="ECO:0007669"/>
    <property type="project" value="UniProtKB-KW"/>
</dbReference>
<dbReference type="SUPFAM" id="SSF48452">
    <property type="entry name" value="TPR-like"/>
    <property type="match status" value="1"/>
</dbReference>
<dbReference type="InterPro" id="IPR019734">
    <property type="entry name" value="TPR_rpt"/>
</dbReference>
<dbReference type="InterPro" id="IPR005467">
    <property type="entry name" value="His_kinase_dom"/>
</dbReference>
<dbReference type="PROSITE" id="PS50109">
    <property type="entry name" value="HIS_KIN"/>
    <property type="match status" value="1"/>
</dbReference>
<dbReference type="SUPFAM" id="SSF55874">
    <property type="entry name" value="ATPase domain of HSP90 chaperone/DNA topoisomerase II/histidine kinase"/>
    <property type="match status" value="1"/>
</dbReference>
<keyword evidence="6" id="KW-0732">Signal</keyword>
<evidence type="ECO:0000256" key="5">
    <source>
        <dbReference type="SAM" id="Phobius"/>
    </source>
</evidence>
<dbReference type="Gene3D" id="3.30.565.10">
    <property type="entry name" value="Histidine kinase-like ATPase, C-terminal domain"/>
    <property type="match status" value="1"/>
</dbReference>
<dbReference type="InterPro" id="IPR004358">
    <property type="entry name" value="Sig_transdc_His_kin-like_C"/>
</dbReference>
<keyword evidence="8" id="KW-0067">ATP-binding</keyword>
<keyword evidence="5" id="KW-0472">Membrane</keyword>
<feature type="chain" id="PRO_5047182222" description="histidine kinase" evidence="6">
    <location>
        <begin position="21"/>
        <end position="818"/>
    </location>
</feature>
<dbReference type="Pfam" id="PF00512">
    <property type="entry name" value="HisKA"/>
    <property type="match status" value="1"/>
</dbReference>
<dbReference type="RefSeq" id="WP_346246641.1">
    <property type="nucleotide sequence ID" value="NZ_JBDIZK010000005.1"/>
</dbReference>
<reference evidence="8 9" key="1">
    <citation type="submission" date="2024-05" db="EMBL/GenBank/DDBJ databases">
        <title>Sphingomonas sp. HF-S3 16S ribosomal RNA gene Genome sequencing and assembly.</title>
        <authorList>
            <person name="Lee H."/>
        </authorList>
    </citation>
    <scope>NUCLEOTIDE SEQUENCE [LARGE SCALE GENOMIC DNA]</scope>
    <source>
        <strain evidence="8 9">HF-S3</strain>
    </source>
</reference>
<dbReference type="InterPro" id="IPR003661">
    <property type="entry name" value="HisK_dim/P_dom"/>
</dbReference>
<dbReference type="Pfam" id="PF13424">
    <property type="entry name" value="TPR_12"/>
    <property type="match status" value="2"/>
</dbReference>
<dbReference type="CDD" id="cd00082">
    <property type="entry name" value="HisKA"/>
    <property type="match status" value="1"/>
</dbReference>
<dbReference type="Pfam" id="PF02518">
    <property type="entry name" value="HATPase_c"/>
    <property type="match status" value="1"/>
</dbReference>
<evidence type="ECO:0000259" key="7">
    <source>
        <dbReference type="PROSITE" id="PS50109"/>
    </source>
</evidence>
<evidence type="ECO:0000256" key="2">
    <source>
        <dbReference type="ARBA" id="ARBA00012438"/>
    </source>
</evidence>
<keyword evidence="3" id="KW-0597">Phosphoprotein</keyword>
<dbReference type="CDD" id="cd16922">
    <property type="entry name" value="HATPase_EvgS-ArcB-TorS-like"/>
    <property type="match status" value="1"/>
</dbReference>
<dbReference type="InterPro" id="IPR036890">
    <property type="entry name" value="HATPase_C_sf"/>
</dbReference>
<evidence type="ECO:0000256" key="1">
    <source>
        <dbReference type="ARBA" id="ARBA00000085"/>
    </source>
</evidence>
<dbReference type="InterPro" id="IPR011990">
    <property type="entry name" value="TPR-like_helical_dom_sf"/>
</dbReference>
<evidence type="ECO:0000313" key="9">
    <source>
        <dbReference type="Proteomes" id="UP001427805"/>
    </source>
</evidence>
<sequence length="818" mass="88157">MRVLACFLAALLALPVSAVATPSSAQVIAPRAPVQIALDRARSTMVADPVHGLKLAATAETLARDLPQGRERIVAVATARWLSSEAYLRLNQIALARPIIAQTLTDIASIREPIKLRGDLLLSLGSLQMDDGKAAQALASYQRAFRIFEELKEARGQALAYHYIAGLYLAANDHASAERYYRWAAELYSGDPSLSLTLHNSRGNVLIELERYDEAQHEYELALKTARDQRNAPLEARILGNIARNQVEAGRLDDAAATLARGFALVRDANGLGVRATLLATAARLAYMRGNYGDAARLIRERFAGIDPAATSGDSWTAHLYAYQIFRATGEIQQSLRHLEALRRLSDEANKVATNASTALAAAQFNYANKETQIATMRADQATRAAAFQRTLFMAIGGGALALLLILATALLWIRRSRNQVRDANIVLNRTNDALEKALKAKTEFLATTSHEIRTPLNGILGMTQVMLCDERLDDRVRDRIGVVHGAGMTMRSLVDDILDVAKMETGNLSVEAAPMDLVAMSRDVTRIWAEQARAKGLTFQLDVAAAPQWIISDAARLRQVIFNLLSNAIKFTEHGGVSLRVSSEHEAGDARLHLVVTDTGIGIPAEKREEIFESFRQADSGTTRRFGGTGLGLTICRNLARALGGDIGVECGEGGGSVFTVTLPLALAEPASIATPDHRHGMLVLDRNPIARALLRAVLEPRFGRVRFLATPDETIVALGEGGTTHLLIDEGALKSTSGDVLGVLMPLTAAATAVGARTSILWTAPTGEFQDLFRNSNIDQVIEKPVSGPDLIAAILAFKGENSHHGTPGALVSCAA</sequence>
<protein>
    <recommendedName>
        <fullName evidence="2">histidine kinase</fullName>
        <ecNumber evidence="2">2.7.13.3</ecNumber>
    </recommendedName>
</protein>
<comment type="catalytic activity">
    <reaction evidence="1">
        <text>ATP + protein L-histidine = ADP + protein N-phospho-L-histidine.</text>
        <dbReference type="EC" id="2.7.13.3"/>
    </reaction>
</comment>
<evidence type="ECO:0000256" key="6">
    <source>
        <dbReference type="SAM" id="SignalP"/>
    </source>
</evidence>
<feature type="transmembrane region" description="Helical" evidence="5">
    <location>
        <begin position="392"/>
        <end position="414"/>
    </location>
</feature>
<feature type="domain" description="Histidine kinase" evidence="7">
    <location>
        <begin position="448"/>
        <end position="668"/>
    </location>
</feature>
<dbReference type="SMART" id="SM00388">
    <property type="entry name" value="HisKA"/>
    <property type="match status" value="1"/>
</dbReference>
<dbReference type="InterPro" id="IPR036097">
    <property type="entry name" value="HisK_dim/P_sf"/>
</dbReference>
<gene>
    <name evidence="8" type="ORF">TPR58_10725</name>
</gene>
<dbReference type="PANTHER" id="PTHR45339">
    <property type="entry name" value="HYBRID SIGNAL TRANSDUCTION HISTIDINE KINASE J"/>
    <property type="match status" value="1"/>
</dbReference>